<dbReference type="EMBL" id="ML979034">
    <property type="protein sequence ID" value="KAF1922335.1"/>
    <property type="molecule type" value="Genomic_DNA"/>
</dbReference>
<dbReference type="GeneID" id="54355091"/>
<protein>
    <submittedName>
        <fullName evidence="2">Uncharacterized protein</fullName>
    </submittedName>
</protein>
<accession>A0A6A5R2Q0</accession>
<keyword evidence="3" id="KW-1185">Reference proteome</keyword>
<evidence type="ECO:0000313" key="3">
    <source>
        <dbReference type="Proteomes" id="UP000800082"/>
    </source>
</evidence>
<reference evidence="2" key="1">
    <citation type="journal article" date="2020" name="Stud. Mycol.">
        <title>101 Dothideomycetes genomes: a test case for predicting lifestyles and emergence of pathogens.</title>
        <authorList>
            <person name="Haridas S."/>
            <person name="Albert R."/>
            <person name="Binder M."/>
            <person name="Bloem J."/>
            <person name="Labutti K."/>
            <person name="Salamov A."/>
            <person name="Andreopoulos B."/>
            <person name="Baker S."/>
            <person name="Barry K."/>
            <person name="Bills G."/>
            <person name="Bluhm B."/>
            <person name="Cannon C."/>
            <person name="Castanera R."/>
            <person name="Culley D."/>
            <person name="Daum C."/>
            <person name="Ezra D."/>
            <person name="Gonzalez J."/>
            <person name="Henrissat B."/>
            <person name="Kuo A."/>
            <person name="Liang C."/>
            <person name="Lipzen A."/>
            <person name="Lutzoni F."/>
            <person name="Magnuson J."/>
            <person name="Mondo S."/>
            <person name="Nolan M."/>
            <person name="Ohm R."/>
            <person name="Pangilinan J."/>
            <person name="Park H.-J."/>
            <person name="Ramirez L."/>
            <person name="Alfaro M."/>
            <person name="Sun H."/>
            <person name="Tritt A."/>
            <person name="Yoshinaga Y."/>
            <person name="Zwiers L.-H."/>
            <person name="Turgeon B."/>
            <person name="Goodwin S."/>
            <person name="Spatafora J."/>
            <person name="Crous P."/>
            <person name="Grigoriev I."/>
        </authorList>
    </citation>
    <scope>NUCLEOTIDE SEQUENCE</scope>
    <source>
        <strain evidence="2">CBS 183.55</strain>
    </source>
</reference>
<dbReference type="AlphaFoldDB" id="A0A6A5R2Q0"/>
<feature type="chain" id="PRO_5025578930" evidence="1">
    <location>
        <begin position="26"/>
        <end position="51"/>
    </location>
</feature>
<keyword evidence="1" id="KW-0732">Signal</keyword>
<gene>
    <name evidence="2" type="ORF">M421DRAFT_78708</name>
</gene>
<name>A0A6A5R2Q0_9PLEO</name>
<dbReference type="Proteomes" id="UP000800082">
    <property type="component" value="Unassembled WGS sequence"/>
</dbReference>
<feature type="signal peptide" evidence="1">
    <location>
        <begin position="1"/>
        <end position="25"/>
    </location>
</feature>
<evidence type="ECO:0000256" key="1">
    <source>
        <dbReference type="SAM" id="SignalP"/>
    </source>
</evidence>
<sequence>KYVMYILKWLMFSARLLLIEEVAEAVAIKVARDLVFDRNKVLKDLLEAMNI</sequence>
<proteinExistence type="predicted"/>
<dbReference type="RefSeq" id="XP_033442588.1">
    <property type="nucleotide sequence ID" value="XM_033597424.1"/>
</dbReference>
<evidence type="ECO:0000313" key="2">
    <source>
        <dbReference type="EMBL" id="KAF1922335.1"/>
    </source>
</evidence>
<feature type="non-terminal residue" evidence="2">
    <location>
        <position position="1"/>
    </location>
</feature>
<organism evidence="2 3">
    <name type="scientific">Didymella exigua CBS 183.55</name>
    <dbReference type="NCBI Taxonomy" id="1150837"/>
    <lineage>
        <taxon>Eukaryota</taxon>
        <taxon>Fungi</taxon>
        <taxon>Dikarya</taxon>
        <taxon>Ascomycota</taxon>
        <taxon>Pezizomycotina</taxon>
        <taxon>Dothideomycetes</taxon>
        <taxon>Pleosporomycetidae</taxon>
        <taxon>Pleosporales</taxon>
        <taxon>Pleosporineae</taxon>
        <taxon>Didymellaceae</taxon>
        <taxon>Didymella</taxon>
    </lineage>
</organism>